<dbReference type="Proteomes" id="UP000614469">
    <property type="component" value="Unassembled WGS sequence"/>
</dbReference>
<evidence type="ECO:0000313" key="1">
    <source>
        <dbReference type="EMBL" id="MBC8334495.1"/>
    </source>
</evidence>
<protein>
    <submittedName>
        <fullName evidence="1">Uncharacterized protein</fullName>
    </submittedName>
</protein>
<evidence type="ECO:0000313" key="2">
    <source>
        <dbReference type="Proteomes" id="UP000614469"/>
    </source>
</evidence>
<dbReference type="AlphaFoldDB" id="A0A8J6NKJ3"/>
<accession>A0A8J6NKJ3</accession>
<organism evidence="1 2">
    <name type="scientific">Candidatus Desulfolinea nitratireducens</name>
    <dbReference type="NCBI Taxonomy" id="2841698"/>
    <lineage>
        <taxon>Bacteria</taxon>
        <taxon>Bacillati</taxon>
        <taxon>Chloroflexota</taxon>
        <taxon>Anaerolineae</taxon>
        <taxon>Anaerolineales</taxon>
        <taxon>Anaerolineales incertae sedis</taxon>
        <taxon>Candidatus Desulfolinea</taxon>
    </lineage>
</organism>
<gene>
    <name evidence="1" type="ORF">H8E29_04460</name>
</gene>
<reference evidence="1 2" key="1">
    <citation type="submission" date="2020-08" db="EMBL/GenBank/DDBJ databases">
        <title>Bridging the membrane lipid divide: bacteria of the FCB group superphylum have the potential to synthesize archaeal ether lipids.</title>
        <authorList>
            <person name="Villanueva L."/>
            <person name="Von Meijenfeldt F.A.B."/>
            <person name="Westbye A.B."/>
            <person name="Yadav S."/>
            <person name="Hopmans E.C."/>
            <person name="Dutilh B.E."/>
            <person name="Sinninghe Damste J.S."/>
        </authorList>
    </citation>
    <scope>NUCLEOTIDE SEQUENCE [LARGE SCALE GENOMIC DNA]</scope>
    <source>
        <strain evidence="1">NIOZ-UU36</strain>
    </source>
</reference>
<dbReference type="EMBL" id="JACNJN010000069">
    <property type="protein sequence ID" value="MBC8334495.1"/>
    <property type="molecule type" value="Genomic_DNA"/>
</dbReference>
<sequence length="181" mass="21036">MKERNQGKTQEQAAVIDAQIGRIMQLFHLPDNWEQAVKSLLEQNVDMVDPEAERTRIRKALRDLRKMKQHGLYDGEEHVFWREVEVLQEELSRIEAAKKPSIHRAAETLLDLPSAWDVATQQEREELVKLLLKQVGCDLLENRIDWIKPKPVYEPLFQLMEGLHPLEDGRWLVGPSLTIGT</sequence>
<proteinExistence type="predicted"/>
<name>A0A8J6NKJ3_9CHLR</name>
<comment type="caution">
    <text evidence="1">The sequence shown here is derived from an EMBL/GenBank/DDBJ whole genome shotgun (WGS) entry which is preliminary data.</text>
</comment>